<feature type="domain" description="DUF218" evidence="2">
    <location>
        <begin position="85"/>
        <end position="248"/>
    </location>
</feature>
<dbReference type="Pfam" id="PF02698">
    <property type="entry name" value="DUF218"/>
    <property type="match status" value="1"/>
</dbReference>
<reference evidence="3 4" key="1">
    <citation type="submission" date="2020-01" db="EMBL/GenBank/DDBJ databases">
        <title>The possibility of degradation of plastic by Microbulbifer hydrolyticus IRE-31.</title>
        <authorList>
            <person name="Liu L."/>
        </authorList>
    </citation>
    <scope>NUCLEOTIDE SEQUENCE [LARGE SCALE GENOMIC DNA]</scope>
    <source>
        <strain evidence="3 4">IRE-31</strain>
    </source>
</reference>
<organism evidence="3 4">
    <name type="scientific">Microbulbifer hydrolyticus</name>
    <dbReference type="NCBI Taxonomy" id="48074"/>
    <lineage>
        <taxon>Bacteria</taxon>
        <taxon>Pseudomonadati</taxon>
        <taxon>Pseudomonadota</taxon>
        <taxon>Gammaproteobacteria</taxon>
        <taxon>Cellvibrionales</taxon>
        <taxon>Microbulbiferaceae</taxon>
        <taxon>Microbulbifer</taxon>
    </lineage>
</organism>
<name>A0ABX6J1J1_9GAMM</name>
<dbReference type="PANTHER" id="PTHR30336:SF4">
    <property type="entry name" value="ENVELOPE BIOGENESIS FACTOR ELYC"/>
    <property type="match status" value="1"/>
</dbReference>
<dbReference type="InterPro" id="IPR003848">
    <property type="entry name" value="DUF218"/>
</dbReference>
<keyword evidence="1" id="KW-1133">Transmembrane helix</keyword>
<keyword evidence="1" id="KW-0812">Transmembrane</keyword>
<dbReference type="EMBL" id="CP047491">
    <property type="protein sequence ID" value="QHQ39757.1"/>
    <property type="molecule type" value="Genomic_DNA"/>
</dbReference>
<evidence type="ECO:0000256" key="1">
    <source>
        <dbReference type="SAM" id="Phobius"/>
    </source>
</evidence>
<feature type="transmembrane region" description="Helical" evidence="1">
    <location>
        <begin position="12"/>
        <end position="34"/>
    </location>
</feature>
<dbReference type="Proteomes" id="UP000464675">
    <property type="component" value="Chromosome"/>
</dbReference>
<evidence type="ECO:0000313" key="4">
    <source>
        <dbReference type="Proteomes" id="UP000464675"/>
    </source>
</evidence>
<dbReference type="Gene3D" id="3.40.50.620">
    <property type="entry name" value="HUPs"/>
    <property type="match status" value="1"/>
</dbReference>
<gene>
    <name evidence="3" type="ORF">GTQ55_12705</name>
</gene>
<dbReference type="CDD" id="cd06259">
    <property type="entry name" value="YdcF-like"/>
    <property type="match status" value="1"/>
</dbReference>
<sequence>MHRKMELQTALSTLIMPPFAPLVGLLLAFVLWFFPSSSPVAKLSLPLAILCFLTLWICATPAFSGWLGQRLVNLQPQAPGVEPGAIVVLGGGRYRDGDSGAERLSAASLERVAWAAGHGPEKLPILVSGGRVYSEEKVPEADLMADALENLFQRPVTWRENCSRTTAENATNSAALLHDSGVEGVLLVTHWWHMPRAAESFARAGIQVEPLPVGSAGELVPRAESGLLRWLPSAAALLRSQMYWRELVADQWYRWRPLPKRRTC</sequence>
<dbReference type="PANTHER" id="PTHR30336">
    <property type="entry name" value="INNER MEMBRANE PROTEIN, PROBABLE PERMEASE"/>
    <property type="match status" value="1"/>
</dbReference>
<dbReference type="InterPro" id="IPR051599">
    <property type="entry name" value="Cell_Envelope_Assoc"/>
</dbReference>
<accession>A0ABX6J1J1</accession>
<keyword evidence="1" id="KW-0472">Membrane</keyword>
<proteinExistence type="predicted"/>
<dbReference type="InterPro" id="IPR014729">
    <property type="entry name" value="Rossmann-like_a/b/a_fold"/>
</dbReference>
<protein>
    <submittedName>
        <fullName evidence="3">YdcF family protein</fullName>
    </submittedName>
</protein>
<evidence type="ECO:0000259" key="2">
    <source>
        <dbReference type="Pfam" id="PF02698"/>
    </source>
</evidence>
<feature type="transmembrane region" description="Helical" evidence="1">
    <location>
        <begin position="46"/>
        <end position="67"/>
    </location>
</feature>
<evidence type="ECO:0000313" key="3">
    <source>
        <dbReference type="EMBL" id="QHQ39757.1"/>
    </source>
</evidence>
<keyword evidence="4" id="KW-1185">Reference proteome</keyword>